<accession>A0A6J4LZ41</accession>
<proteinExistence type="predicted"/>
<gene>
    <name evidence="1" type="ORF">AVDCRST_MAG94-2518</name>
</gene>
<dbReference type="EMBL" id="CADCTY010000883">
    <property type="protein sequence ID" value="CAA9345690.1"/>
    <property type="molecule type" value="Genomic_DNA"/>
</dbReference>
<evidence type="ECO:0000313" key="1">
    <source>
        <dbReference type="EMBL" id="CAA9345690.1"/>
    </source>
</evidence>
<name>A0A6J4LZ41_9CYAN</name>
<organism evidence="1">
    <name type="scientific">uncultured Leptolyngbya sp</name>
    <dbReference type="NCBI Taxonomy" id="332963"/>
    <lineage>
        <taxon>Bacteria</taxon>
        <taxon>Bacillati</taxon>
        <taxon>Cyanobacteriota</taxon>
        <taxon>Cyanophyceae</taxon>
        <taxon>Leptolyngbyales</taxon>
        <taxon>Leptolyngbyaceae</taxon>
        <taxon>Leptolyngbya group</taxon>
        <taxon>Leptolyngbya</taxon>
        <taxon>environmental samples</taxon>
    </lineage>
</organism>
<reference evidence="1" key="1">
    <citation type="submission" date="2020-02" db="EMBL/GenBank/DDBJ databases">
        <authorList>
            <person name="Meier V. D."/>
        </authorList>
    </citation>
    <scope>NUCLEOTIDE SEQUENCE</scope>
    <source>
        <strain evidence="1">AVDCRST_MAG94</strain>
    </source>
</reference>
<sequence>MTSWGRRVVTSKLKGFGFMPRVLVTDKLRSYSATEQETSSIYRVIKDARS</sequence>
<dbReference type="AlphaFoldDB" id="A0A6J4LZ41"/>
<protein>
    <submittedName>
        <fullName evidence="1">Uncharacterized protein</fullName>
    </submittedName>
</protein>